<dbReference type="Proteomes" id="UP001163321">
    <property type="component" value="Chromosome 5"/>
</dbReference>
<sequence length="170" mass="18535">MPSLQVRLLPPPREINASGYTSILSAIKYAARLSFLTGIRAMDIGSSCVSVEMPARMAARDREQVLRSFQQQEETEVTSPPLDVLLLSLRTGGLGLNLTMRRTCLPWNRAEPKSGASGGRSCASFRPNIRCTRCPFIIKGSIEEQVVALQDKKRQLTAACLGDGDLLLSA</sequence>
<keyword evidence="2" id="KW-1185">Reference proteome</keyword>
<comment type="caution">
    <text evidence="1">The sequence shown here is derived from an EMBL/GenBank/DDBJ whole genome shotgun (WGS) entry which is preliminary data.</text>
</comment>
<dbReference type="EMBL" id="CM047584">
    <property type="protein sequence ID" value="KAI9911073.1"/>
    <property type="molecule type" value="Genomic_DNA"/>
</dbReference>
<protein>
    <submittedName>
        <fullName evidence="1">Uncharacterized protein</fullName>
    </submittedName>
</protein>
<accession>A0ACC0VZB0</accession>
<evidence type="ECO:0000313" key="1">
    <source>
        <dbReference type="EMBL" id="KAI9911073.1"/>
    </source>
</evidence>
<evidence type="ECO:0000313" key="2">
    <source>
        <dbReference type="Proteomes" id="UP001163321"/>
    </source>
</evidence>
<name>A0ACC0VZB0_9STRA</name>
<organism evidence="1 2">
    <name type="scientific">Peronosclerospora sorghi</name>
    <dbReference type="NCBI Taxonomy" id="230839"/>
    <lineage>
        <taxon>Eukaryota</taxon>
        <taxon>Sar</taxon>
        <taxon>Stramenopiles</taxon>
        <taxon>Oomycota</taxon>
        <taxon>Peronosporomycetes</taxon>
        <taxon>Peronosporales</taxon>
        <taxon>Peronosporaceae</taxon>
        <taxon>Peronosclerospora</taxon>
    </lineage>
</organism>
<proteinExistence type="predicted"/>
<gene>
    <name evidence="1" type="ORF">PsorP6_009129</name>
</gene>
<reference evidence="1 2" key="1">
    <citation type="journal article" date="2022" name="bioRxiv">
        <title>The genome of the oomycete Peronosclerospora sorghi, a cosmopolitan pathogen of maize and sorghum, is inflated with dispersed pseudogenes.</title>
        <authorList>
            <person name="Fletcher K."/>
            <person name="Martin F."/>
            <person name="Isakeit T."/>
            <person name="Cavanaugh K."/>
            <person name="Magill C."/>
            <person name="Michelmore R."/>
        </authorList>
    </citation>
    <scope>NUCLEOTIDE SEQUENCE [LARGE SCALE GENOMIC DNA]</scope>
    <source>
        <strain evidence="1">P6</strain>
    </source>
</reference>